<gene>
    <name evidence="2" type="ORF">P171DRAFT_438196</name>
</gene>
<feature type="region of interest" description="Disordered" evidence="1">
    <location>
        <begin position="1"/>
        <end position="40"/>
    </location>
</feature>
<evidence type="ECO:0000313" key="3">
    <source>
        <dbReference type="Proteomes" id="UP000799764"/>
    </source>
</evidence>
<evidence type="ECO:0000256" key="1">
    <source>
        <dbReference type="SAM" id="MobiDB-lite"/>
    </source>
</evidence>
<name>A0A9P4PWC0_9PLEO</name>
<accession>A0A9P4PWC0</accession>
<dbReference type="Proteomes" id="UP000799764">
    <property type="component" value="Unassembled WGS sequence"/>
</dbReference>
<feature type="compositionally biased region" description="Basic and acidic residues" evidence="1">
    <location>
        <begin position="1"/>
        <end position="14"/>
    </location>
</feature>
<keyword evidence="3" id="KW-1185">Reference proteome</keyword>
<reference evidence="2" key="1">
    <citation type="journal article" date="2020" name="Stud. Mycol.">
        <title>101 Dothideomycetes genomes: a test case for predicting lifestyles and emergence of pathogens.</title>
        <authorList>
            <person name="Haridas S."/>
            <person name="Albert R."/>
            <person name="Binder M."/>
            <person name="Bloem J."/>
            <person name="Labutti K."/>
            <person name="Salamov A."/>
            <person name="Andreopoulos B."/>
            <person name="Baker S."/>
            <person name="Barry K."/>
            <person name="Bills G."/>
            <person name="Bluhm B."/>
            <person name="Cannon C."/>
            <person name="Castanera R."/>
            <person name="Culley D."/>
            <person name="Daum C."/>
            <person name="Ezra D."/>
            <person name="Gonzalez J."/>
            <person name="Henrissat B."/>
            <person name="Kuo A."/>
            <person name="Liang C."/>
            <person name="Lipzen A."/>
            <person name="Lutzoni F."/>
            <person name="Magnuson J."/>
            <person name="Mondo S."/>
            <person name="Nolan M."/>
            <person name="Ohm R."/>
            <person name="Pangilinan J."/>
            <person name="Park H.-J."/>
            <person name="Ramirez L."/>
            <person name="Alfaro M."/>
            <person name="Sun H."/>
            <person name="Tritt A."/>
            <person name="Yoshinaga Y."/>
            <person name="Zwiers L.-H."/>
            <person name="Turgeon B."/>
            <person name="Goodwin S."/>
            <person name="Spatafora J."/>
            <person name="Crous P."/>
            <person name="Grigoriev I."/>
        </authorList>
    </citation>
    <scope>NUCLEOTIDE SEQUENCE</scope>
    <source>
        <strain evidence="2">CBS 690.94</strain>
    </source>
</reference>
<organism evidence="2 3">
    <name type="scientific">Karstenula rhodostoma CBS 690.94</name>
    <dbReference type="NCBI Taxonomy" id="1392251"/>
    <lineage>
        <taxon>Eukaryota</taxon>
        <taxon>Fungi</taxon>
        <taxon>Dikarya</taxon>
        <taxon>Ascomycota</taxon>
        <taxon>Pezizomycotina</taxon>
        <taxon>Dothideomycetes</taxon>
        <taxon>Pleosporomycetidae</taxon>
        <taxon>Pleosporales</taxon>
        <taxon>Massarineae</taxon>
        <taxon>Didymosphaeriaceae</taxon>
        <taxon>Karstenula</taxon>
    </lineage>
</organism>
<comment type="caution">
    <text evidence="2">The sequence shown here is derived from an EMBL/GenBank/DDBJ whole genome shotgun (WGS) entry which is preliminary data.</text>
</comment>
<proteinExistence type="predicted"/>
<dbReference type="AlphaFoldDB" id="A0A9P4PWC0"/>
<sequence>MKDERRKIQGEKQKNKYACLDRSQPPSLGSLEHMQPSQPATHSLHEHLQNLRFNPCVLQSVIPCNVAPKMSCCEEKSGLQPEDWDIGRQHEDPRKIDSRKGIWSDVLSMPQNSVVRLPYPGEGIGIGIGTRYSPINHQGILIPPAVLCPWILCVTPSSICIWNGWIAGRRSCRYLISWAHVIPYDQFARNSFVVWFCWSTTTKPVCCVTELIRAGLPEFSIHNNKEDASLEKSDIDTQLC</sequence>
<protein>
    <submittedName>
        <fullName evidence="2">Uncharacterized protein</fullName>
    </submittedName>
</protein>
<evidence type="ECO:0000313" key="2">
    <source>
        <dbReference type="EMBL" id="KAF2451470.1"/>
    </source>
</evidence>
<dbReference type="EMBL" id="MU001492">
    <property type="protein sequence ID" value="KAF2451470.1"/>
    <property type="molecule type" value="Genomic_DNA"/>
</dbReference>